<protein>
    <recommendedName>
        <fullName evidence="3">Purple acid phosphatase</fullName>
        <ecNumber evidence="3">3.1.3.2</ecNumber>
    </recommendedName>
</protein>
<keyword evidence="3" id="KW-0378">Hydrolase</keyword>
<dbReference type="InterPro" id="IPR025733">
    <property type="entry name" value="PAPs_C"/>
</dbReference>
<dbReference type="InterPro" id="IPR015914">
    <property type="entry name" value="PAPs_N"/>
</dbReference>
<evidence type="ECO:0000256" key="1">
    <source>
        <dbReference type="ARBA" id="ARBA00022729"/>
    </source>
</evidence>
<dbReference type="PANTHER" id="PTHR45867:SF3">
    <property type="entry name" value="ACID PHOSPHATASE TYPE 7"/>
    <property type="match status" value="1"/>
</dbReference>
<dbReference type="Gene3D" id="2.60.40.380">
    <property type="entry name" value="Purple acid phosphatase-like, N-terminal"/>
    <property type="match status" value="1"/>
</dbReference>
<dbReference type="InterPro" id="IPR004843">
    <property type="entry name" value="Calcineurin-like_PHP"/>
</dbReference>
<dbReference type="SUPFAM" id="SSF49363">
    <property type="entry name" value="Purple acid phosphatase, N-terminal domain"/>
    <property type="match status" value="1"/>
</dbReference>
<evidence type="ECO:0000313" key="9">
    <source>
        <dbReference type="WBParaSite" id="maker-uti_cns_0003595-snap-gene-0.2-mRNA-1"/>
    </source>
</evidence>
<reference evidence="9" key="1">
    <citation type="submission" date="2016-11" db="UniProtKB">
        <authorList>
            <consortium name="WormBaseParasite"/>
        </authorList>
    </citation>
    <scope>IDENTIFICATION</scope>
</reference>
<feature type="signal peptide" evidence="3">
    <location>
        <begin position="1"/>
        <end position="25"/>
    </location>
</feature>
<evidence type="ECO:0000256" key="3">
    <source>
        <dbReference type="RuleBase" id="RU361203"/>
    </source>
</evidence>
<keyword evidence="2" id="KW-0325">Glycoprotein</keyword>
<dbReference type="WBParaSite" id="maker-uti_cns_0003595-snap-gene-0.2-mRNA-1">
    <property type="protein sequence ID" value="maker-uti_cns_0003595-snap-gene-0.2-mRNA-1"/>
    <property type="gene ID" value="maker-uti_cns_0003595-snap-gene-0.2"/>
</dbReference>
<dbReference type="SUPFAM" id="SSF56300">
    <property type="entry name" value="Metallo-dependent phosphatases"/>
    <property type="match status" value="1"/>
</dbReference>
<evidence type="ECO:0000313" key="8">
    <source>
        <dbReference type="Proteomes" id="UP000095280"/>
    </source>
</evidence>
<proteinExistence type="inferred from homology"/>
<dbReference type="EC" id="3.1.3.2" evidence="3"/>
<evidence type="ECO:0000259" key="5">
    <source>
        <dbReference type="Pfam" id="PF00149"/>
    </source>
</evidence>
<dbReference type="InterPro" id="IPR029052">
    <property type="entry name" value="Metallo-depent_PP-like"/>
</dbReference>
<keyword evidence="8" id="KW-1185">Reference proteome</keyword>
<feature type="domain" description="Calcineurin-like phosphoesterase" evidence="5">
    <location>
        <begin position="167"/>
        <end position="369"/>
    </location>
</feature>
<feature type="region of interest" description="Disordered" evidence="4">
    <location>
        <begin position="685"/>
        <end position="724"/>
    </location>
</feature>
<dbReference type="GO" id="GO:0003993">
    <property type="term" value="F:acid phosphatase activity"/>
    <property type="evidence" value="ECO:0007669"/>
    <property type="project" value="UniProtKB-EC"/>
</dbReference>
<dbReference type="PANTHER" id="PTHR45867">
    <property type="entry name" value="PURPLE ACID PHOSPHATASE"/>
    <property type="match status" value="1"/>
</dbReference>
<evidence type="ECO:0000259" key="6">
    <source>
        <dbReference type="Pfam" id="PF14008"/>
    </source>
</evidence>
<accession>A0A1I8GXT7</accession>
<name>A0A1I8GXT7_9PLAT</name>
<organism evidence="8 9">
    <name type="scientific">Macrostomum lignano</name>
    <dbReference type="NCBI Taxonomy" id="282301"/>
    <lineage>
        <taxon>Eukaryota</taxon>
        <taxon>Metazoa</taxon>
        <taxon>Spiralia</taxon>
        <taxon>Lophotrochozoa</taxon>
        <taxon>Platyhelminthes</taxon>
        <taxon>Rhabditophora</taxon>
        <taxon>Macrostomorpha</taxon>
        <taxon>Macrostomida</taxon>
        <taxon>Macrostomidae</taxon>
        <taxon>Macrostomum</taxon>
    </lineage>
</organism>
<feature type="chain" id="PRO_5009030169" description="Purple acid phosphatase" evidence="3">
    <location>
        <begin position="26"/>
        <end position="1105"/>
    </location>
</feature>
<dbReference type="InterPro" id="IPR008963">
    <property type="entry name" value="Purple_acid_Pase-like_N"/>
</dbReference>
<dbReference type="AlphaFoldDB" id="A0A1I8GXT7"/>
<dbReference type="Proteomes" id="UP000095280">
    <property type="component" value="Unplaced"/>
</dbReference>
<dbReference type="InterPro" id="IPR041792">
    <property type="entry name" value="MPP_PAP"/>
</dbReference>
<dbReference type="Pfam" id="PF14008">
    <property type="entry name" value="Metallophos_C"/>
    <property type="match status" value="1"/>
</dbReference>
<keyword evidence="1 3" id="KW-0732">Signal</keyword>
<dbReference type="GO" id="GO:0046872">
    <property type="term" value="F:metal ion binding"/>
    <property type="evidence" value="ECO:0007669"/>
    <property type="project" value="InterPro"/>
</dbReference>
<dbReference type="Gene3D" id="3.60.21.10">
    <property type="match status" value="1"/>
</dbReference>
<evidence type="ECO:0000256" key="2">
    <source>
        <dbReference type="ARBA" id="ARBA00023180"/>
    </source>
</evidence>
<dbReference type="Pfam" id="PF16656">
    <property type="entry name" value="Pur_ac_phosph_N"/>
    <property type="match status" value="1"/>
</dbReference>
<sequence length="1105" mass="121068">MALLTELHRSRLALLLLCCISGALGRDLTIGGRAYIQSTSRWLPLYPVPRLPSVKEPSEPRNIHLSFGDTERDIVVTWSTVSKVSLPLARFRACSAPPHQPWQLATARSTKFVDGGPLKSAQWIHRAKLLNLSSGERYNYSVSSDGSVWYPAMEFRVPNVSQAQRSFAVFGDFGLANAQSLPRLLDDVTRQRMYDAIVHVGDFAYDMPDENGAVGDRFMQMLQPIASRVPYMTCVGNHEEKYNFSHYRNRFSMPGSSENFFYSVNIGPVHLVSISNEFYFFTNYGTAQLGRQYRWLDADLREANLNRTAAPWIVLIGHRPLYCSNNDSRDCDWGARTLRSGFNGHRWGLEPLIHKYGVDLAFWGHEHSYERTWPVHNGSVVGKTSDTKTYTNPRATVHVITGSAGNKEKHAYFVDKAPKFSVFRSTDYGYTRVTFFNASHALLEQVSDDKQGQVIDSFTVREQLPGQLVNHSGSLTHLLASDVRLSTAVRAKWTASDAFAIAVAAATSNDAGGKVWQAGGGWGRPEAGWGKPEAGWGRPETGWAGRRRVWQAGGGCRRLEAGCSRPEAGCGRPEAGWGRPEARCGRPEAGCSRPEARCGRPEAGWAGRRRVGQAGGGVGRPETGWAGRRRVWQAGGGVGQAGGGVWQAGGRAGGRVWQAGGGVGQAGGRMWQAGGGWGRPEAGWGRPEAGCSRPEARCGRPEAGWGKPEPGGAGRPEAGWGAGRRQAGRQAGGRVWQAGRNVGILFGNRVNSTGAGDAALLGQIVEHLLTLGLHLAERQSPTTQTGCQALDDVEGEIDVFLFGVRGAHEAQVVGWRVARLGRIQVDSSVVADQIVQQSVHRPHLHPKSHQAETLGQHLELGVGTHSLCEMVGHLDMMSQRLAKALQAHAAQDEPDFQGAKSTTQRNFPVPIEQCGAVKVDVHHFVRIEVERIGVFNATHQRSTRTLFEAHPCSSLGAPELSLRENELCRRRISMPMKEAFRTIMECVCDGDEGIDGSVLFQLRRLTDFDLFGPLWRGAWQQIAQVARLHIGQYGPIANVLQVVSHVVHHLLADAPKSRRVHAALDVHLDVVFLASVFVRRRIRQRGFGRLGGLTIGGTELKTFKA</sequence>
<feature type="compositionally biased region" description="Low complexity" evidence="4">
    <location>
        <begin position="715"/>
        <end position="724"/>
    </location>
</feature>
<feature type="region of interest" description="Disordered" evidence="4">
    <location>
        <begin position="567"/>
        <end position="601"/>
    </location>
</feature>
<dbReference type="Pfam" id="PF00149">
    <property type="entry name" value="Metallophos"/>
    <property type="match status" value="1"/>
</dbReference>
<evidence type="ECO:0000259" key="7">
    <source>
        <dbReference type="Pfam" id="PF16656"/>
    </source>
</evidence>
<evidence type="ECO:0000256" key="4">
    <source>
        <dbReference type="SAM" id="MobiDB-lite"/>
    </source>
</evidence>
<dbReference type="CDD" id="cd00839">
    <property type="entry name" value="MPP_PAPs"/>
    <property type="match status" value="1"/>
</dbReference>
<comment type="similarity">
    <text evidence="3">Belongs to the metallophosphoesterase superfamily. Purple acid phosphatase family.</text>
</comment>
<feature type="domain" description="Purple acid phosphatase N-terminal" evidence="7">
    <location>
        <begin position="60"/>
        <end position="156"/>
    </location>
</feature>
<feature type="domain" description="Purple acid phosphatase C-terminal" evidence="6">
    <location>
        <begin position="395"/>
        <end position="457"/>
    </location>
</feature>
<comment type="catalytic activity">
    <reaction evidence="3">
        <text>a phosphate monoester + H2O = an alcohol + phosphate</text>
        <dbReference type="Rhea" id="RHEA:15017"/>
        <dbReference type="ChEBI" id="CHEBI:15377"/>
        <dbReference type="ChEBI" id="CHEBI:30879"/>
        <dbReference type="ChEBI" id="CHEBI:43474"/>
        <dbReference type="ChEBI" id="CHEBI:67140"/>
        <dbReference type="EC" id="3.1.3.2"/>
    </reaction>
</comment>